<keyword evidence="1" id="KW-1133">Transmembrane helix</keyword>
<evidence type="ECO:0000313" key="3">
    <source>
        <dbReference type="Proteomes" id="UP000002945"/>
    </source>
</evidence>
<feature type="transmembrane region" description="Helical" evidence="1">
    <location>
        <begin position="213"/>
        <end position="231"/>
    </location>
</feature>
<feature type="transmembrane region" description="Helical" evidence="1">
    <location>
        <begin position="389"/>
        <end position="406"/>
    </location>
</feature>
<dbReference type="Proteomes" id="UP000002945">
    <property type="component" value="Unassembled WGS sequence"/>
</dbReference>
<comment type="caution">
    <text evidence="2">The sequence shown here is derived from an EMBL/GenBank/DDBJ whole genome shotgun (WGS) entry which is preliminary data.</text>
</comment>
<feature type="transmembrane region" description="Helical" evidence="1">
    <location>
        <begin position="126"/>
        <end position="144"/>
    </location>
</feature>
<feature type="transmembrane region" description="Helical" evidence="1">
    <location>
        <begin position="311"/>
        <end position="336"/>
    </location>
</feature>
<keyword evidence="1" id="KW-0472">Membrane</keyword>
<protein>
    <recommendedName>
        <fullName evidence="4">PNPLA domain-containing protein</fullName>
    </recommendedName>
</protein>
<keyword evidence="1" id="KW-0812">Transmembrane</keyword>
<dbReference type="eggNOG" id="COG1752">
    <property type="taxonomic scope" value="Bacteria"/>
</dbReference>
<dbReference type="RefSeq" id="WP_007094032.1">
    <property type="nucleotide sequence ID" value="NZ_CP142125.1"/>
</dbReference>
<reference evidence="2 3" key="1">
    <citation type="journal article" date="2011" name="J. Bacteriol.">
        <title>Genome sequence of the algicidal bacterium Kordia algicida OT-1.</title>
        <authorList>
            <person name="Lee H.S."/>
            <person name="Kang S.G."/>
            <person name="Kwon K.K."/>
            <person name="Lee J.H."/>
            <person name="Kim S.J."/>
        </authorList>
    </citation>
    <scope>NUCLEOTIDE SEQUENCE [LARGE SCALE GENOMIC DNA]</scope>
    <source>
        <strain evidence="2 3">OT-1</strain>
    </source>
</reference>
<feature type="transmembrane region" description="Helical" evidence="1">
    <location>
        <begin position="55"/>
        <end position="77"/>
    </location>
</feature>
<feature type="transmembrane region" description="Helical" evidence="1">
    <location>
        <begin position="20"/>
        <end position="43"/>
    </location>
</feature>
<name>A9DX51_9FLAO</name>
<gene>
    <name evidence="2" type="ORF">KAOT1_07328</name>
</gene>
<sequence>MGNKLYNFFASLNKFRRSSFLSIIILIVIFLLVKALDQAYTLLVDMIERDATSLILCYIIISVFALVISHYPIYIYYAKDINDSKDENYWYAHIWLGFYKIFTFNKKPKSAITTNQNYEQDYMAKFFRYSLGLCIFSIWTYYIYKTYEPKLLFAFGSVDIFWGINFLLYGTPFLILLYMLPKKQRIEKENKTYRENNNENTDNYNKFYTRGVIIFYVITILSVILLLITAYGTSFNFTSYILLQLLTLSLALTYIYFRLFRSKLYDFASVFLIRKIEVNFNYVVFFFIIALLILGLLIYSNIAVAYGYKIVNAMVILFGYLYIIYYGLACILKYLFVIQAMKHQSEAFKKGEIDEDIYKKHSGIEESKISRIIPLEDQEQFVKCGRRRTTYYLVIMIIIIGTSMIWRESSVHALDTQSANPRTDNDVVKMETYRNELQQRIKDDKPLIFVASHGGALKANIWTMKVLNHIQKKTNGAFLDQTASFSGASGGMMGLSMYAVLSGQFPKNVQNRFDLIEKRIDTVASEDYASRDISYTLGWDFIRKATGFKEISQHKDRAYYSMVAYQNLLEGKKQKEHRMLTNESFQSYWKKNIYDLNGYFPALLVNTSKTNGRRGVFSSVRYNQTERDLFLNADNLAQLEPITLENNEEKRAIVSFYQAVSCTNRFPGFSPAAKIKGYGHFIDAGAIDNSGLLTSLDWYDYLKNSDDAIIEPETNVIFVEIINGKSNYIKYILERFQEKINTDFLQFDEDEQGNLSAVISAGANLDKNPDYFSDLIKRLEKRGRKLDETMMDSIKIANNSKKYRVKHIPIYLPRVITIDDVEGFIGGKVMGIIDNNEKLKIRDSLIGFIREKNNEIFERTENLENKFEWDTYEPTLARHLSKSTLNYYDKILERDSLIKLRVAELKTQLGIKE</sequence>
<accession>A9DX51</accession>
<feature type="transmembrane region" description="Helical" evidence="1">
    <location>
        <begin position="237"/>
        <end position="257"/>
    </location>
</feature>
<evidence type="ECO:0000313" key="2">
    <source>
        <dbReference type="EMBL" id="EDP95961.1"/>
    </source>
</evidence>
<dbReference type="HOGENOM" id="CLU_318518_0_0_10"/>
<feature type="transmembrane region" description="Helical" evidence="1">
    <location>
        <begin position="160"/>
        <end position="180"/>
    </location>
</feature>
<dbReference type="AlphaFoldDB" id="A9DX51"/>
<keyword evidence="3" id="KW-1185">Reference proteome</keyword>
<organism evidence="2 3">
    <name type="scientific">Kordia algicida OT-1</name>
    <dbReference type="NCBI Taxonomy" id="391587"/>
    <lineage>
        <taxon>Bacteria</taxon>
        <taxon>Pseudomonadati</taxon>
        <taxon>Bacteroidota</taxon>
        <taxon>Flavobacteriia</taxon>
        <taxon>Flavobacteriales</taxon>
        <taxon>Flavobacteriaceae</taxon>
        <taxon>Kordia</taxon>
    </lineage>
</organism>
<evidence type="ECO:0000256" key="1">
    <source>
        <dbReference type="SAM" id="Phobius"/>
    </source>
</evidence>
<proteinExistence type="predicted"/>
<feature type="transmembrane region" description="Helical" evidence="1">
    <location>
        <begin position="89"/>
        <end position="105"/>
    </location>
</feature>
<dbReference type="STRING" id="391587.KAOT1_07328"/>
<dbReference type="EMBL" id="ABIB01000005">
    <property type="protein sequence ID" value="EDP95961.1"/>
    <property type="molecule type" value="Genomic_DNA"/>
</dbReference>
<dbReference type="OrthoDB" id="1488930at2"/>
<evidence type="ECO:0008006" key="4">
    <source>
        <dbReference type="Google" id="ProtNLM"/>
    </source>
</evidence>
<feature type="transmembrane region" description="Helical" evidence="1">
    <location>
        <begin position="278"/>
        <end position="299"/>
    </location>
</feature>